<sequence length="603" mass="63645">MARAPTTPVLAAWPLVFLLGCPLRCGRAAGPAGREPARGALVRDGEEGRAVGSLLRREAQVHERGVHVPEFDCQAGAFNWRMGWSVAKKEHCCREEGLGCEEAPSEGPVEAEPAPAPAPPSQVVIAFPTPQPTPPPTPKPTPKPTPTPTLQPAVQPSPWLMPQPTPMPTPPPPTPPPTLPPAPPPQQPAGGVQFPPIPGDAIVSIIGKDCYGDGKHNAYGGLVGDPSTCRELCYHAHRDCTAVVVWKTSCFFRTQADCYDQLRDAADHTAYILRARAGGISAFSDAPGEQGAGPQPATVSPQPAAVSPQPAAVSPQPAAVSPQPASQPAVPAQPALSFVGGAVPEGAFKTLSGMDCFGGENAYGKVGRPETCKQECLSHPDCTAVVKWGGLCFFRNNPLCSQNLEGSRLHTIHLRVNTGTKAISIARSEEEQFEPLQKTDCYSGHNAYHVIGDPSTCKSECLHNYKDCVAVVIWNGRCFFRNERDCRTNAKNSPDHTLYLLKARSGLGGGVVEGFALPPPNLLHAGNPQPEQLLTDADSGKDRRSAGAPGRPRSLLAVGSALAGAAAAASLLVVATGSLWRRRRTRQVDWEGLPLGEPEAAAI</sequence>
<evidence type="ECO:0000313" key="4">
    <source>
        <dbReference type="EMBL" id="CAE4625387.1"/>
    </source>
</evidence>
<accession>A0A7S4RV03</accession>
<feature type="compositionally biased region" description="Pro residues" evidence="1">
    <location>
        <begin position="159"/>
        <end position="187"/>
    </location>
</feature>
<evidence type="ECO:0000256" key="3">
    <source>
        <dbReference type="SAM" id="SignalP"/>
    </source>
</evidence>
<keyword evidence="2" id="KW-1133">Transmembrane helix</keyword>
<feature type="compositionally biased region" description="Low complexity" evidence="1">
    <location>
        <begin position="299"/>
        <end position="331"/>
    </location>
</feature>
<proteinExistence type="predicted"/>
<feature type="chain" id="PRO_5030926990" description="Apple domain-containing protein" evidence="3">
    <location>
        <begin position="29"/>
        <end position="603"/>
    </location>
</feature>
<gene>
    <name evidence="4" type="ORF">AMON00008_LOCUS40667</name>
</gene>
<name>A0A7S4RV03_9DINO</name>
<dbReference type="AlphaFoldDB" id="A0A7S4RV03"/>
<evidence type="ECO:0008006" key="5">
    <source>
        <dbReference type="Google" id="ProtNLM"/>
    </source>
</evidence>
<dbReference type="EMBL" id="HBNR01057798">
    <property type="protein sequence ID" value="CAE4625387.1"/>
    <property type="molecule type" value="Transcribed_RNA"/>
</dbReference>
<feature type="transmembrane region" description="Helical" evidence="2">
    <location>
        <begin position="555"/>
        <end position="580"/>
    </location>
</feature>
<feature type="compositionally biased region" description="Low complexity" evidence="1">
    <location>
        <begin position="101"/>
        <end position="113"/>
    </location>
</feature>
<protein>
    <recommendedName>
        <fullName evidence="5">Apple domain-containing protein</fullName>
    </recommendedName>
</protein>
<keyword evidence="2" id="KW-0812">Transmembrane</keyword>
<organism evidence="4">
    <name type="scientific">Alexandrium monilatum</name>
    <dbReference type="NCBI Taxonomy" id="311494"/>
    <lineage>
        <taxon>Eukaryota</taxon>
        <taxon>Sar</taxon>
        <taxon>Alveolata</taxon>
        <taxon>Dinophyceae</taxon>
        <taxon>Gonyaulacales</taxon>
        <taxon>Pyrocystaceae</taxon>
        <taxon>Alexandrium</taxon>
    </lineage>
</organism>
<feature type="region of interest" description="Disordered" evidence="1">
    <location>
        <begin position="521"/>
        <end position="551"/>
    </location>
</feature>
<feature type="signal peptide" evidence="3">
    <location>
        <begin position="1"/>
        <end position="28"/>
    </location>
</feature>
<keyword evidence="3" id="KW-0732">Signal</keyword>
<feature type="compositionally biased region" description="Pro residues" evidence="1">
    <location>
        <begin position="129"/>
        <end position="149"/>
    </location>
</feature>
<feature type="region of interest" description="Disordered" evidence="1">
    <location>
        <begin position="99"/>
        <end position="193"/>
    </location>
</feature>
<dbReference type="PRINTS" id="PR01217">
    <property type="entry name" value="PRICHEXTENSN"/>
</dbReference>
<keyword evidence="2" id="KW-0472">Membrane</keyword>
<evidence type="ECO:0000256" key="1">
    <source>
        <dbReference type="SAM" id="MobiDB-lite"/>
    </source>
</evidence>
<evidence type="ECO:0000256" key="2">
    <source>
        <dbReference type="SAM" id="Phobius"/>
    </source>
</evidence>
<dbReference type="PROSITE" id="PS51257">
    <property type="entry name" value="PROKAR_LIPOPROTEIN"/>
    <property type="match status" value="1"/>
</dbReference>
<feature type="region of interest" description="Disordered" evidence="1">
    <location>
        <begin position="284"/>
        <end position="331"/>
    </location>
</feature>
<reference evidence="4" key="1">
    <citation type="submission" date="2021-01" db="EMBL/GenBank/DDBJ databases">
        <authorList>
            <person name="Corre E."/>
            <person name="Pelletier E."/>
            <person name="Niang G."/>
            <person name="Scheremetjew M."/>
            <person name="Finn R."/>
            <person name="Kale V."/>
            <person name="Holt S."/>
            <person name="Cochrane G."/>
            <person name="Meng A."/>
            <person name="Brown T."/>
            <person name="Cohen L."/>
        </authorList>
    </citation>
    <scope>NUCLEOTIDE SEQUENCE</scope>
    <source>
        <strain evidence="4">CCMP3105</strain>
    </source>
</reference>